<gene>
    <name evidence="2" type="ORF">EZS28_028754</name>
</gene>
<feature type="signal peptide" evidence="1">
    <location>
        <begin position="1"/>
        <end position="20"/>
    </location>
</feature>
<name>A0A5J4UZ72_9EUKA</name>
<feature type="chain" id="PRO_5023916166" evidence="1">
    <location>
        <begin position="21"/>
        <end position="69"/>
    </location>
</feature>
<dbReference type="EMBL" id="SNRW01011033">
    <property type="protein sequence ID" value="KAA6375718.1"/>
    <property type="molecule type" value="Genomic_DNA"/>
</dbReference>
<reference evidence="2 3" key="1">
    <citation type="submission" date="2019-03" db="EMBL/GenBank/DDBJ databases">
        <title>Single cell metagenomics reveals metabolic interactions within the superorganism composed of flagellate Streblomastix strix and complex community of Bacteroidetes bacteria on its surface.</title>
        <authorList>
            <person name="Treitli S.C."/>
            <person name="Kolisko M."/>
            <person name="Husnik F."/>
            <person name="Keeling P."/>
            <person name="Hampl V."/>
        </authorList>
    </citation>
    <scope>NUCLEOTIDE SEQUENCE [LARGE SCALE GENOMIC DNA]</scope>
    <source>
        <strain evidence="2">ST1C</strain>
    </source>
</reference>
<sequence length="69" mass="8076">MTTTIITIIMILTMTRIIDMTENRTSGTISQIWDEEGKGREQYRMKVQAMDKTMMIGQKVYTAKFRDHS</sequence>
<keyword evidence="1" id="KW-0732">Signal</keyword>
<proteinExistence type="predicted"/>
<organism evidence="2 3">
    <name type="scientific">Streblomastix strix</name>
    <dbReference type="NCBI Taxonomy" id="222440"/>
    <lineage>
        <taxon>Eukaryota</taxon>
        <taxon>Metamonada</taxon>
        <taxon>Preaxostyla</taxon>
        <taxon>Oxymonadida</taxon>
        <taxon>Streblomastigidae</taxon>
        <taxon>Streblomastix</taxon>
    </lineage>
</organism>
<comment type="caution">
    <text evidence="2">The sequence shown here is derived from an EMBL/GenBank/DDBJ whole genome shotgun (WGS) entry which is preliminary data.</text>
</comment>
<dbReference type="AlphaFoldDB" id="A0A5J4UZ72"/>
<evidence type="ECO:0000313" key="3">
    <source>
        <dbReference type="Proteomes" id="UP000324800"/>
    </source>
</evidence>
<evidence type="ECO:0000313" key="2">
    <source>
        <dbReference type="EMBL" id="KAA6375718.1"/>
    </source>
</evidence>
<protein>
    <submittedName>
        <fullName evidence="2">Uncharacterized protein</fullName>
    </submittedName>
</protein>
<dbReference type="Proteomes" id="UP000324800">
    <property type="component" value="Unassembled WGS sequence"/>
</dbReference>
<evidence type="ECO:0000256" key="1">
    <source>
        <dbReference type="SAM" id="SignalP"/>
    </source>
</evidence>
<accession>A0A5J4UZ72</accession>